<accession>A0A1S4BD65</accession>
<evidence type="ECO:0000313" key="1">
    <source>
        <dbReference type="RefSeq" id="XP_016486756.1"/>
    </source>
</evidence>
<reference evidence="1" key="1">
    <citation type="submission" date="2025-08" db="UniProtKB">
        <authorList>
            <consortium name="RefSeq"/>
        </authorList>
    </citation>
    <scope>IDENTIFICATION</scope>
</reference>
<sequence>MSEDILTFSKEDFETLTRPHNDVLVNSFLLNNIQIKHVLVDPGSSTNLIRWKVVEQLGLLDQIVPTSCVLNDFNMAGEITKGEITLLVNVSSVVQDAKFHVIEGDVRYNALLGRPWIHNVRAVPSTLHNMMKFPIKDGIKTVYGEPHTAKEMFAVHWEA</sequence>
<dbReference type="PANTHER" id="PTHR33240:SF8">
    <property type="entry name" value="OS03G0439900 PROTEIN"/>
    <property type="match status" value="1"/>
</dbReference>
<protein>
    <submittedName>
        <fullName evidence="1">Uncharacterized protein</fullName>
    </submittedName>
</protein>
<gene>
    <name evidence="1" type="primary">LOC107806998</name>
</gene>
<dbReference type="Gene3D" id="2.40.70.10">
    <property type="entry name" value="Acid Proteases"/>
    <property type="match status" value="1"/>
</dbReference>
<dbReference type="AlphaFoldDB" id="A0A1S4BD65"/>
<organism evidence="1">
    <name type="scientific">Nicotiana tabacum</name>
    <name type="common">Common tobacco</name>
    <dbReference type="NCBI Taxonomy" id="4097"/>
    <lineage>
        <taxon>Eukaryota</taxon>
        <taxon>Viridiplantae</taxon>
        <taxon>Streptophyta</taxon>
        <taxon>Embryophyta</taxon>
        <taxon>Tracheophyta</taxon>
        <taxon>Spermatophyta</taxon>
        <taxon>Magnoliopsida</taxon>
        <taxon>eudicotyledons</taxon>
        <taxon>Gunneridae</taxon>
        <taxon>Pentapetalae</taxon>
        <taxon>asterids</taxon>
        <taxon>lamiids</taxon>
        <taxon>Solanales</taxon>
        <taxon>Solanaceae</taxon>
        <taxon>Nicotianoideae</taxon>
        <taxon>Nicotianeae</taxon>
        <taxon>Nicotiana</taxon>
    </lineage>
</organism>
<dbReference type="RefSeq" id="XP_016486756.1">
    <property type="nucleotide sequence ID" value="XM_016631270.1"/>
</dbReference>
<dbReference type="InterPro" id="IPR021109">
    <property type="entry name" value="Peptidase_aspartic_dom_sf"/>
</dbReference>
<proteinExistence type="predicted"/>
<dbReference type="CDD" id="cd00303">
    <property type="entry name" value="retropepsin_like"/>
    <property type="match status" value="1"/>
</dbReference>
<dbReference type="PANTHER" id="PTHR33240">
    <property type="entry name" value="OS08G0508500 PROTEIN"/>
    <property type="match status" value="1"/>
</dbReference>
<dbReference type="PaxDb" id="4097-A0A1S4BD65"/>
<dbReference type="OrthoDB" id="2919534at2759"/>
<dbReference type="KEGG" id="nta:107806998"/>
<dbReference type="SUPFAM" id="SSF50630">
    <property type="entry name" value="Acid proteases"/>
    <property type="match status" value="1"/>
</dbReference>
<name>A0A1S4BD65_TOBAC</name>